<protein>
    <submittedName>
        <fullName evidence="2">Uncharacterized protein</fullName>
    </submittedName>
</protein>
<dbReference type="AlphaFoldDB" id="A0A319CJD7"/>
<gene>
    <name evidence="2" type="ORF">BO82DRAFT_183661</name>
</gene>
<dbReference type="Proteomes" id="UP000248340">
    <property type="component" value="Unassembled WGS sequence"/>
</dbReference>
<dbReference type="EMBL" id="KZ821680">
    <property type="protein sequence ID" value="PYH85334.1"/>
    <property type="molecule type" value="Genomic_DNA"/>
</dbReference>
<proteinExistence type="predicted"/>
<keyword evidence="1" id="KW-0472">Membrane</keyword>
<dbReference type="VEuPathDB" id="FungiDB:BO82DRAFT_183661"/>
<organism evidence="2 3">
    <name type="scientific">Aspergillus uvarum CBS 121591</name>
    <dbReference type="NCBI Taxonomy" id="1448315"/>
    <lineage>
        <taxon>Eukaryota</taxon>
        <taxon>Fungi</taxon>
        <taxon>Dikarya</taxon>
        <taxon>Ascomycota</taxon>
        <taxon>Pezizomycotina</taxon>
        <taxon>Eurotiomycetes</taxon>
        <taxon>Eurotiomycetidae</taxon>
        <taxon>Eurotiales</taxon>
        <taxon>Aspergillaceae</taxon>
        <taxon>Aspergillus</taxon>
        <taxon>Aspergillus subgen. Circumdati</taxon>
    </lineage>
</organism>
<evidence type="ECO:0000313" key="2">
    <source>
        <dbReference type="EMBL" id="PYH85334.1"/>
    </source>
</evidence>
<evidence type="ECO:0000313" key="3">
    <source>
        <dbReference type="Proteomes" id="UP000248340"/>
    </source>
</evidence>
<dbReference type="RefSeq" id="XP_025495534.1">
    <property type="nucleotide sequence ID" value="XM_025630448.1"/>
</dbReference>
<keyword evidence="3" id="KW-1185">Reference proteome</keyword>
<keyword evidence="1" id="KW-0812">Transmembrane</keyword>
<reference evidence="2 3" key="1">
    <citation type="submission" date="2016-12" db="EMBL/GenBank/DDBJ databases">
        <title>The genomes of Aspergillus section Nigri reveals drivers in fungal speciation.</title>
        <authorList>
            <consortium name="DOE Joint Genome Institute"/>
            <person name="Vesth T.C."/>
            <person name="Nybo J."/>
            <person name="Theobald S."/>
            <person name="Brandl J."/>
            <person name="Frisvad J.C."/>
            <person name="Nielsen K.F."/>
            <person name="Lyhne E.K."/>
            <person name="Kogle M.E."/>
            <person name="Kuo A."/>
            <person name="Riley R."/>
            <person name="Clum A."/>
            <person name="Nolan M."/>
            <person name="Lipzen A."/>
            <person name="Salamov A."/>
            <person name="Henrissat B."/>
            <person name="Wiebenga A."/>
            <person name="De Vries R.P."/>
            <person name="Grigoriev I.V."/>
            <person name="Mortensen U.H."/>
            <person name="Andersen M.R."/>
            <person name="Baker S.E."/>
        </authorList>
    </citation>
    <scope>NUCLEOTIDE SEQUENCE [LARGE SCALE GENOMIC DNA]</scope>
    <source>
        <strain evidence="2 3">CBS 121591</strain>
    </source>
</reference>
<sequence>MTSCPSTLVVCVSDRCLEGVGPRVCDSPNRLRQSDDDQRGRIMNGSPSPSVSPFAILPTSIPLAAWSVSVTTVRLLDYLFTCISSPSPLLFLSASYFSLSFLSSVLYLCFVYSFILSDPLFWRVPLDIT</sequence>
<dbReference type="GeneID" id="37133189"/>
<keyword evidence="1" id="KW-1133">Transmembrane helix</keyword>
<evidence type="ECO:0000256" key="1">
    <source>
        <dbReference type="SAM" id="Phobius"/>
    </source>
</evidence>
<feature type="transmembrane region" description="Helical" evidence="1">
    <location>
        <begin position="54"/>
        <end position="76"/>
    </location>
</feature>
<accession>A0A319CJD7</accession>
<feature type="transmembrane region" description="Helical" evidence="1">
    <location>
        <begin position="88"/>
        <end position="115"/>
    </location>
</feature>
<name>A0A319CJD7_9EURO</name>